<dbReference type="Proteomes" id="UP001165083">
    <property type="component" value="Unassembled WGS sequence"/>
</dbReference>
<reference evidence="7" key="1">
    <citation type="submission" date="2023-04" db="EMBL/GenBank/DDBJ databases">
        <title>Phytophthora lilii NBRC 32176.</title>
        <authorList>
            <person name="Ichikawa N."/>
            <person name="Sato H."/>
            <person name="Tonouchi N."/>
        </authorList>
    </citation>
    <scope>NUCLEOTIDE SEQUENCE</scope>
    <source>
        <strain evidence="7">NBRC 32176</strain>
    </source>
</reference>
<organism evidence="7 8">
    <name type="scientific">Phytophthora lilii</name>
    <dbReference type="NCBI Taxonomy" id="2077276"/>
    <lineage>
        <taxon>Eukaryota</taxon>
        <taxon>Sar</taxon>
        <taxon>Stramenopiles</taxon>
        <taxon>Oomycota</taxon>
        <taxon>Peronosporomycetes</taxon>
        <taxon>Peronosporales</taxon>
        <taxon>Peronosporaceae</taxon>
        <taxon>Phytophthora</taxon>
    </lineage>
</organism>
<keyword evidence="4 5" id="KW-0472">Membrane</keyword>
<proteinExistence type="predicted"/>
<dbReference type="GO" id="GO:0005774">
    <property type="term" value="C:vacuolar membrane"/>
    <property type="evidence" value="ECO:0007669"/>
    <property type="project" value="TreeGrafter"/>
</dbReference>
<keyword evidence="8" id="KW-1185">Reference proteome</keyword>
<comment type="caution">
    <text evidence="7">The sequence shown here is derived from an EMBL/GenBank/DDBJ whole genome shotgun (WGS) entry which is preliminary data.</text>
</comment>
<evidence type="ECO:0000256" key="1">
    <source>
        <dbReference type="ARBA" id="ARBA00004141"/>
    </source>
</evidence>
<evidence type="ECO:0000256" key="2">
    <source>
        <dbReference type="ARBA" id="ARBA00022692"/>
    </source>
</evidence>
<evidence type="ECO:0000256" key="5">
    <source>
        <dbReference type="SAM" id="Phobius"/>
    </source>
</evidence>
<feature type="transmembrane region" description="Helical" evidence="5">
    <location>
        <begin position="115"/>
        <end position="135"/>
    </location>
</feature>
<evidence type="ECO:0000259" key="6">
    <source>
        <dbReference type="Pfam" id="PF01490"/>
    </source>
</evidence>
<accession>A0A9W6XAY1</accession>
<dbReference type="GO" id="GO:0015179">
    <property type="term" value="F:L-amino acid transmembrane transporter activity"/>
    <property type="evidence" value="ECO:0007669"/>
    <property type="project" value="TreeGrafter"/>
</dbReference>
<comment type="subcellular location">
    <subcellularLocation>
        <location evidence="1">Membrane</location>
        <topology evidence="1">Multi-pass membrane protein</topology>
    </subcellularLocation>
</comment>
<name>A0A9W6XAY1_9STRA</name>
<evidence type="ECO:0000256" key="3">
    <source>
        <dbReference type="ARBA" id="ARBA00022989"/>
    </source>
</evidence>
<keyword evidence="2 5" id="KW-0812">Transmembrane</keyword>
<feature type="transmembrane region" description="Helical" evidence="5">
    <location>
        <begin position="35"/>
        <end position="62"/>
    </location>
</feature>
<evidence type="ECO:0000313" key="8">
    <source>
        <dbReference type="Proteomes" id="UP001165083"/>
    </source>
</evidence>
<dbReference type="PANTHER" id="PTHR22950">
    <property type="entry name" value="AMINO ACID TRANSPORTER"/>
    <property type="match status" value="1"/>
</dbReference>
<evidence type="ECO:0000256" key="4">
    <source>
        <dbReference type="ARBA" id="ARBA00023136"/>
    </source>
</evidence>
<dbReference type="Pfam" id="PF01490">
    <property type="entry name" value="Aa_trans"/>
    <property type="match status" value="1"/>
</dbReference>
<feature type="transmembrane region" description="Helical" evidence="5">
    <location>
        <begin position="83"/>
        <end position="103"/>
    </location>
</feature>
<dbReference type="PANTHER" id="PTHR22950:SF349">
    <property type="entry name" value="AMINO ACID TRANSPORTER TRANSMEMBRANE DOMAIN-CONTAINING PROTEIN"/>
    <property type="match status" value="1"/>
</dbReference>
<dbReference type="InterPro" id="IPR013057">
    <property type="entry name" value="AA_transpt_TM"/>
</dbReference>
<gene>
    <name evidence="7" type="ORF">Plil01_001485000</name>
</gene>
<evidence type="ECO:0000313" key="7">
    <source>
        <dbReference type="EMBL" id="GMF34899.1"/>
    </source>
</evidence>
<keyword evidence="3 5" id="KW-1133">Transmembrane helix</keyword>
<dbReference type="EMBL" id="BSXW01001226">
    <property type="protein sequence ID" value="GMF34899.1"/>
    <property type="molecule type" value="Genomic_DNA"/>
</dbReference>
<feature type="domain" description="Amino acid transporter transmembrane" evidence="6">
    <location>
        <begin position="11"/>
        <end position="127"/>
    </location>
</feature>
<dbReference type="OrthoDB" id="121434at2759"/>
<sequence>MEDDKASFNLFGCVNGVYGIGTLSMPGNFPRVGPALGIVGMAFMAFANACGATAICRVMLLAPTSVKTCGDLGGWVLGKHGRYLTVVVQMISCLIVPCVFLVLGSTILNNLFPNAFNTVTWSILAALTVTLYVSYQFSRKKLEPHLQAAWGRWWQMLLALVLW</sequence>
<dbReference type="AlphaFoldDB" id="A0A9W6XAY1"/>
<protein>
    <submittedName>
        <fullName evidence="7">Unnamed protein product</fullName>
    </submittedName>
</protein>